<evidence type="ECO:0000256" key="1">
    <source>
        <dbReference type="SAM" id="MobiDB-lite"/>
    </source>
</evidence>
<organism evidence="2 3">
    <name type="scientific">Didymosphaeria variabile</name>
    <dbReference type="NCBI Taxonomy" id="1932322"/>
    <lineage>
        <taxon>Eukaryota</taxon>
        <taxon>Fungi</taxon>
        <taxon>Dikarya</taxon>
        <taxon>Ascomycota</taxon>
        <taxon>Pezizomycotina</taxon>
        <taxon>Dothideomycetes</taxon>
        <taxon>Pleosporomycetidae</taxon>
        <taxon>Pleosporales</taxon>
        <taxon>Massarineae</taxon>
        <taxon>Didymosphaeriaceae</taxon>
        <taxon>Didymosphaeria</taxon>
    </lineage>
</organism>
<accession>A0A9W9C697</accession>
<reference evidence="2" key="1">
    <citation type="submission" date="2022-10" db="EMBL/GenBank/DDBJ databases">
        <title>Tapping the CABI collections for fungal endophytes: first genome assemblies for Collariella, Neodidymelliopsis, Ascochyta clinopodiicola, Didymella pomorum, Didymosphaeria variabile, Neocosmospora piperis and Neocucurbitaria cava.</title>
        <authorList>
            <person name="Hill R."/>
        </authorList>
    </citation>
    <scope>NUCLEOTIDE SEQUENCE</scope>
    <source>
        <strain evidence="2">IMI 356815</strain>
    </source>
</reference>
<comment type="caution">
    <text evidence="2">The sequence shown here is derived from an EMBL/GenBank/DDBJ whole genome shotgun (WGS) entry which is preliminary data.</text>
</comment>
<sequence length="118" mass="12828">MAHYTIARPDPANPPATDEGDQGSQPNVYMTLLVGSALVHIDVLRGEEEMGSLAGSPQVYLPRGDSRVFISGLLADGTVLEEGSYSLRVKALRIFGDEEKDEDWDVVKTVEFGIKYAS</sequence>
<keyword evidence="3" id="KW-1185">Reference proteome</keyword>
<protein>
    <submittedName>
        <fullName evidence="2">Uncharacterized protein</fullName>
    </submittedName>
</protein>
<evidence type="ECO:0000313" key="3">
    <source>
        <dbReference type="Proteomes" id="UP001140513"/>
    </source>
</evidence>
<dbReference type="Proteomes" id="UP001140513">
    <property type="component" value="Unassembled WGS sequence"/>
</dbReference>
<dbReference type="AlphaFoldDB" id="A0A9W9C697"/>
<feature type="region of interest" description="Disordered" evidence="1">
    <location>
        <begin position="1"/>
        <end position="25"/>
    </location>
</feature>
<dbReference type="RefSeq" id="XP_056065302.1">
    <property type="nucleotide sequence ID" value="XM_056221315.1"/>
</dbReference>
<evidence type="ECO:0000313" key="2">
    <source>
        <dbReference type="EMBL" id="KAJ4344850.1"/>
    </source>
</evidence>
<gene>
    <name evidence="2" type="ORF">N0V89_012594</name>
</gene>
<dbReference type="GeneID" id="80916124"/>
<dbReference type="EMBL" id="JAPEUX010000010">
    <property type="protein sequence ID" value="KAJ4344850.1"/>
    <property type="molecule type" value="Genomic_DNA"/>
</dbReference>
<proteinExistence type="predicted"/>
<name>A0A9W9C697_9PLEO</name>